<feature type="transmembrane region" description="Helical" evidence="7">
    <location>
        <begin position="168"/>
        <end position="185"/>
    </location>
</feature>
<feature type="transmembrane region" description="Helical" evidence="7">
    <location>
        <begin position="12"/>
        <end position="33"/>
    </location>
</feature>
<dbReference type="Pfam" id="PF01554">
    <property type="entry name" value="MatE"/>
    <property type="match status" value="2"/>
</dbReference>
<evidence type="ECO:0000256" key="5">
    <source>
        <dbReference type="ARBA" id="ARBA00022989"/>
    </source>
</evidence>
<evidence type="ECO:0000256" key="1">
    <source>
        <dbReference type="ARBA" id="ARBA00004141"/>
    </source>
</evidence>
<evidence type="ECO:0000256" key="4">
    <source>
        <dbReference type="ARBA" id="ARBA00022692"/>
    </source>
</evidence>
<evidence type="ECO:0000256" key="3">
    <source>
        <dbReference type="ARBA" id="ARBA00022448"/>
    </source>
</evidence>
<feature type="transmembrane region" description="Helical" evidence="7">
    <location>
        <begin position="191"/>
        <end position="214"/>
    </location>
</feature>
<dbReference type="CDD" id="cd13136">
    <property type="entry name" value="MATE_DinF_like"/>
    <property type="match status" value="1"/>
</dbReference>
<comment type="similarity">
    <text evidence="2">Belongs to the multi antimicrobial extrusion (MATE) (TC 2.A.66.1) family.</text>
</comment>
<protein>
    <submittedName>
        <fullName evidence="8">MATE family efflux transporter</fullName>
    </submittedName>
</protein>
<dbReference type="PANTHER" id="PTHR43298">
    <property type="entry name" value="MULTIDRUG RESISTANCE PROTEIN NORM-RELATED"/>
    <property type="match status" value="1"/>
</dbReference>
<feature type="transmembrane region" description="Helical" evidence="7">
    <location>
        <begin position="90"/>
        <end position="108"/>
    </location>
</feature>
<organism evidence="8 9">
    <name type="scientific">Pandoraea norimbergensis</name>
    <dbReference type="NCBI Taxonomy" id="93219"/>
    <lineage>
        <taxon>Bacteria</taxon>
        <taxon>Pseudomonadati</taxon>
        <taxon>Pseudomonadota</taxon>
        <taxon>Betaproteobacteria</taxon>
        <taxon>Burkholderiales</taxon>
        <taxon>Burkholderiaceae</taxon>
        <taxon>Pandoraea</taxon>
    </lineage>
</organism>
<feature type="transmembrane region" description="Helical" evidence="7">
    <location>
        <begin position="45"/>
        <end position="69"/>
    </location>
</feature>
<feature type="transmembrane region" description="Helical" evidence="7">
    <location>
        <begin position="243"/>
        <end position="261"/>
    </location>
</feature>
<feature type="transmembrane region" description="Helical" evidence="7">
    <location>
        <begin position="134"/>
        <end position="156"/>
    </location>
</feature>
<evidence type="ECO:0000256" key="6">
    <source>
        <dbReference type="ARBA" id="ARBA00023136"/>
    </source>
</evidence>
<reference evidence="9" key="1">
    <citation type="submission" date="2015-12" db="EMBL/GenBank/DDBJ databases">
        <title>Complete genome sequence of Pandoraea norimbergensis DSM 11628.</title>
        <authorList>
            <person name="Ee R."/>
            <person name="Lim Y.-L."/>
            <person name="Yong D."/>
            <person name="Yin W.-F."/>
            <person name="Chan K.-G."/>
        </authorList>
    </citation>
    <scope>NUCLEOTIDE SEQUENCE [LARGE SCALE GENOMIC DNA]</scope>
    <source>
        <strain evidence="9">DSM 11628</strain>
    </source>
</reference>
<evidence type="ECO:0000313" key="8">
    <source>
        <dbReference type="EMBL" id="ALS62796.1"/>
    </source>
</evidence>
<dbReference type="InterPro" id="IPR002528">
    <property type="entry name" value="MATE_fam"/>
</dbReference>
<feature type="transmembrane region" description="Helical" evidence="7">
    <location>
        <begin position="410"/>
        <end position="431"/>
    </location>
</feature>
<dbReference type="PANTHER" id="PTHR43298:SF2">
    <property type="entry name" value="FMN_FAD EXPORTER YEEO-RELATED"/>
    <property type="match status" value="1"/>
</dbReference>
<dbReference type="InterPro" id="IPR050222">
    <property type="entry name" value="MATE_MdtK"/>
</dbReference>
<feature type="transmembrane region" description="Helical" evidence="7">
    <location>
        <begin position="281"/>
        <end position="303"/>
    </location>
</feature>
<dbReference type="EMBL" id="CP013480">
    <property type="protein sequence ID" value="ALS62796.1"/>
    <property type="molecule type" value="Genomic_DNA"/>
</dbReference>
<feature type="transmembrane region" description="Helical" evidence="7">
    <location>
        <begin position="358"/>
        <end position="378"/>
    </location>
</feature>
<dbReference type="InterPro" id="IPR044644">
    <property type="entry name" value="DinF-like"/>
</dbReference>
<dbReference type="NCBIfam" id="TIGR00797">
    <property type="entry name" value="matE"/>
    <property type="match status" value="1"/>
</dbReference>
<comment type="subcellular location">
    <subcellularLocation>
        <location evidence="1">Membrane</location>
        <topology evidence="1">Multi-pass membrane protein</topology>
    </subcellularLocation>
</comment>
<evidence type="ECO:0000256" key="2">
    <source>
        <dbReference type="ARBA" id="ARBA00010199"/>
    </source>
</evidence>
<keyword evidence="6 7" id="KW-0472">Membrane</keyword>
<name>A0ABN4JNB0_9BURK</name>
<keyword evidence="5 7" id="KW-1133">Transmembrane helix</keyword>
<sequence length="446" mass="47466">MNPAPASVGHRQLLRLAVPIVLANLTQPLLSAVDTAVAGHLPGPAYLGGVALGALLLNLIFWGFSFLRMGTTGLAAQAFGSRDAVALRDTLCRALALAFSIGAVLLLFREPLVSLGVSWLGGSAQVQALGREYAGIRILAAPLALGNYVVLGYLLACQRVRQGLMVQVFINVVNIVAVIVFVRALDWGVAGIAIATALADVLGFALGAWLLWLARTPGLPPLRLAALVERSALWRLLRLNLDIFLRTLFLQLAFAWFARVGARLGDTTLAANALLLNFQTFMAYGLDGFAHAAEALVGAYVGARQREALLHAIRLSLGWALGCAVAFALVYAVAGGAIIDTLTDQPVLRDAAREFLPWAVISPIVAVWCFQLDGVFIGATRTRELLSSSLIGLVVFGAVMPFTLDAWGNHGLWLALMSFLATRGVVLGVLLPRIWRGMPSAGLQRP</sequence>
<feature type="transmembrane region" description="Helical" evidence="7">
    <location>
        <begin position="385"/>
        <end position="404"/>
    </location>
</feature>
<evidence type="ECO:0000256" key="7">
    <source>
        <dbReference type="SAM" id="Phobius"/>
    </source>
</evidence>
<dbReference type="RefSeq" id="WP_058379653.1">
    <property type="nucleotide sequence ID" value="NZ_CP013480.3"/>
</dbReference>
<evidence type="ECO:0000313" key="9">
    <source>
        <dbReference type="Proteomes" id="UP000060277"/>
    </source>
</evidence>
<accession>A0ABN4JNB0</accession>
<feature type="transmembrane region" description="Helical" evidence="7">
    <location>
        <begin position="315"/>
        <end position="338"/>
    </location>
</feature>
<gene>
    <name evidence="8" type="ORF">AT302_26300</name>
</gene>
<dbReference type="Proteomes" id="UP000060277">
    <property type="component" value="Chromosome"/>
</dbReference>
<keyword evidence="4 7" id="KW-0812">Transmembrane</keyword>
<keyword evidence="9" id="KW-1185">Reference proteome</keyword>
<keyword evidence="3" id="KW-0813">Transport</keyword>
<proteinExistence type="inferred from homology"/>